<dbReference type="PANTHER" id="PTHR13674:SF5">
    <property type="entry name" value="UPF0389 PROTEIN CG9231"/>
    <property type="match status" value="1"/>
</dbReference>
<dbReference type="Pfam" id="PF06388">
    <property type="entry name" value="DUF1075"/>
    <property type="match status" value="1"/>
</dbReference>
<dbReference type="EMBL" id="ASGP02000002">
    <property type="protein sequence ID" value="KAH9521833.1"/>
    <property type="molecule type" value="Genomic_DNA"/>
</dbReference>
<evidence type="ECO:0000256" key="1">
    <source>
        <dbReference type="ARBA" id="ARBA00004167"/>
    </source>
</evidence>
<gene>
    <name evidence="8" type="ORF">DERF_005459</name>
    <name evidence="7" type="ORF">HUG17_3540</name>
</gene>
<evidence type="ECO:0000256" key="5">
    <source>
        <dbReference type="ARBA" id="ARBA00023136"/>
    </source>
</evidence>
<protein>
    <submittedName>
        <fullName evidence="7">Duf1075 domain containing protein</fullName>
    </submittedName>
</protein>
<dbReference type="Proteomes" id="UP000828236">
    <property type="component" value="Unassembled WGS sequence"/>
</dbReference>
<dbReference type="OrthoDB" id="8193498at2759"/>
<evidence type="ECO:0000256" key="2">
    <source>
        <dbReference type="ARBA" id="ARBA00007363"/>
    </source>
</evidence>
<reference evidence="8" key="4">
    <citation type="journal article" date="2022" name="Res Sq">
        <title>Comparative Genomics Reveals Insights into the Divergent Evolution of Astigmatic Mites and Household Pest Adaptations.</title>
        <authorList>
            <person name="Xiong Q."/>
            <person name="Wan A.T.-Y."/>
            <person name="Liu X.-Y."/>
            <person name="Fung C.S.-H."/>
            <person name="Xiao X."/>
            <person name="Malainual N."/>
            <person name="Hou J."/>
            <person name="Wang L."/>
            <person name="Wang M."/>
            <person name="Yang K."/>
            <person name="Cui Y."/>
            <person name="Leung E."/>
            <person name="Nong W."/>
            <person name="Shin S.-K."/>
            <person name="Au S."/>
            <person name="Jeong K.Y."/>
            <person name="Chew F.T."/>
            <person name="Hui J."/>
            <person name="Leung T.F."/>
            <person name="Tungtrongchitr A."/>
            <person name="Zhong N."/>
            <person name="Liu Z."/>
            <person name="Tsui S."/>
        </authorList>
    </citation>
    <scope>NUCLEOTIDE SEQUENCE</scope>
    <source>
        <strain evidence="8">Derf</strain>
        <tissue evidence="8">Whole organism</tissue>
    </source>
</reference>
<dbReference type="GO" id="GO:0016020">
    <property type="term" value="C:membrane"/>
    <property type="evidence" value="ECO:0007669"/>
    <property type="project" value="UniProtKB-SubCell"/>
</dbReference>
<name>A0A922I5V7_DERFA</name>
<reference evidence="7" key="2">
    <citation type="submission" date="2020-06" db="EMBL/GenBank/DDBJ databases">
        <authorList>
            <person name="Ji K."/>
            <person name="Li J."/>
        </authorList>
    </citation>
    <scope>NUCLEOTIDE SEQUENCE</scope>
    <source>
        <strain evidence="7">JKM2019</strain>
        <tissue evidence="7">Whole body</tissue>
    </source>
</reference>
<evidence type="ECO:0000256" key="3">
    <source>
        <dbReference type="ARBA" id="ARBA00022692"/>
    </source>
</evidence>
<reference evidence="8" key="1">
    <citation type="submission" date="2013-05" db="EMBL/GenBank/DDBJ databases">
        <authorList>
            <person name="Yim A.K.Y."/>
            <person name="Chan T.F."/>
            <person name="Ji K.M."/>
            <person name="Liu X.Y."/>
            <person name="Zhou J.W."/>
            <person name="Li R.Q."/>
            <person name="Yang K.Y."/>
            <person name="Li J."/>
            <person name="Li M."/>
            <person name="Law P.T.W."/>
            <person name="Wu Y.L."/>
            <person name="Cai Z.L."/>
            <person name="Qin H."/>
            <person name="Bao Y."/>
            <person name="Leung R.K.K."/>
            <person name="Ng P.K.S."/>
            <person name="Zou J."/>
            <person name="Zhong X.J."/>
            <person name="Ran P.X."/>
            <person name="Zhong N.S."/>
            <person name="Liu Z.G."/>
            <person name="Tsui S.K.W."/>
        </authorList>
    </citation>
    <scope>NUCLEOTIDE SEQUENCE</scope>
    <source>
        <strain evidence="8">Derf</strain>
        <tissue evidence="8">Whole organism</tissue>
    </source>
</reference>
<sequence>MSTDPKGHYPSALDRWLLVRYKKYATAQEVPNMVSSIMMRRIHEKARIHTAIVIMILSGVGMFTNAMIGKYQAKQGYSVEKAASEYQQEYNKRKEKELMAQMTK</sequence>
<keyword evidence="5 6" id="KW-0472">Membrane</keyword>
<comment type="subcellular location">
    <subcellularLocation>
        <location evidence="1">Membrane</location>
        <topology evidence="1">Single-pass membrane protein</topology>
    </subcellularLocation>
</comment>
<organism evidence="8 9">
    <name type="scientific">Dermatophagoides farinae</name>
    <name type="common">American house dust mite</name>
    <dbReference type="NCBI Taxonomy" id="6954"/>
    <lineage>
        <taxon>Eukaryota</taxon>
        <taxon>Metazoa</taxon>
        <taxon>Ecdysozoa</taxon>
        <taxon>Arthropoda</taxon>
        <taxon>Chelicerata</taxon>
        <taxon>Arachnida</taxon>
        <taxon>Acari</taxon>
        <taxon>Acariformes</taxon>
        <taxon>Sarcoptiformes</taxon>
        <taxon>Astigmata</taxon>
        <taxon>Psoroptidia</taxon>
        <taxon>Analgoidea</taxon>
        <taxon>Pyroglyphidae</taxon>
        <taxon>Dermatophagoidinae</taxon>
        <taxon>Dermatophagoides</taxon>
    </lineage>
</organism>
<evidence type="ECO:0000256" key="4">
    <source>
        <dbReference type="ARBA" id="ARBA00022989"/>
    </source>
</evidence>
<evidence type="ECO:0000313" key="7">
    <source>
        <dbReference type="EMBL" id="KAH7639507.1"/>
    </source>
</evidence>
<dbReference type="EMBL" id="SDOV01000007">
    <property type="protein sequence ID" value="KAH7639507.1"/>
    <property type="molecule type" value="Genomic_DNA"/>
</dbReference>
<accession>A0A922I5V7</accession>
<feature type="transmembrane region" description="Helical" evidence="6">
    <location>
        <begin position="48"/>
        <end position="68"/>
    </location>
</feature>
<evidence type="ECO:0000256" key="6">
    <source>
        <dbReference type="SAM" id="Phobius"/>
    </source>
</evidence>
<proteinExistence type="inferred from homology"/>
<dbReference type="Proteomes" id="UP000790347">
    <property type="component" value="Unassembled WGS sequence"/>
</dbReference>
<keyword evidence="9" id="KW-1185">Reference proteome</keyword>
<evidence type="ECO:0000313" key="9">
    <source>
        <dbReference type="Proteomes" id="UP000790347"/>
    </source>
</evidence>
<evidence type="ECO:0000313" key="8">
    <source>
        <dbReference type="EMBL" id="KAH9521833.1"/>
    </source>
</evidence>
<keyword evidence="3 6" id="KW-0812">Transmembrane</keyword>
<dbReference type="AlphaFoldDB" id="A0A922I5V7"/>
<dbReference type="PANTHER" id="PTHR13674">
    <property type="entry name" value="GROWTH AND TRANSFORMATION-DEPENDENT PROTEIN"/>
    <property type="match status" value="1"/>
</dbReference>
<reference evidence="7" key="3">
    <citation type="journal article" date="2021" name="World Allergy Organ. J.">
        <title>Chromosome-level assembly of Dermatophagoides farinae genome and transcriptome reveals two novel allergens Der f 37 and Der f 39.</title>
        <authorList>
            <person name="Chen J."/>
            <person name="Cai Z."/>
            <person name="Fan D."/>
            <person name="Hu J."/>
            <person name="Hou Y."/>
            <person name="He Y."/>
            <person name="Zhang Z."/>
            <person name="Zhao Z."/>
            <person name="Gao P."/>
            <person name="Hu W."/>
            <person name="Sun J."/>
            <person name="Li J."/>
            <person name="Ji K."/>
        </authorList>
    </citation>
    <scope>NUCLEOTIDE SEQUENCE</scope>
    <source>
        <strain evidence="7">JKM2019</strain>
    </source>
</reference>
<dbReference type="InterPro" id="IPR009432">
    <property type="entry name" value="DUF1075"/>
</dbReference>
<comment type="caution">
    <text evidence="8">The sequence shown here is derived from an EMBL/GenBank/DDBJ whole genome shotgun (WGS) entry which is preliminary data.</text>
</comment>
<comment type="similarity">
    <text evidence="2">Belongs to the UPF0389 family.</text>
</comment>
<keyword evidence="4 6" id="KW-1133">Transmembrane helix</keyword>